<keyword evidence="4 9" id="KW-0547">Nucleotide-binding</keyword>
<keyword evidence="5 9" id="KW-0067">ATP-binding</keyword>
<evidence type="ECO:0000256" key="9">
    <source>
        <dbReference type="RuleBase" id="RU363036"/>
    </source>
</evidence>
<proteinExistence type="inferred from homology"/>
<dbReference type="RefSeq" id="WP_377857187.1">
    <property type="nucleotide sequence ID" value="NZ_JBHLZU010000020.1"/>
</dbReference>
<evidence type="ECO:0000256" key="4">
    <source>
        <dbReference type="ARBA" id="ARBA00022741"/>
    </source>
</evidence>
<evidence type="ECO:0000256" key="2">
    <source>
        <dbReference type="ARBA" id="ARBA00013161"/>
    </source>
</evidence>
<dbReference type="EMBL" id="JBHLZU010000020">
    <property type="protein sequence ID" value="MFB9907306.1"/>
    <property type="molecule type" value="Genomic_DNA"/>
</dbReference>
<sequence>MTDLSRSVVPGTGFSGTRLSGIKTSGPAHLGNYLGAVRRWAGDQRPDDVFLVADLHGMTSTHNPHRLRQYARQAFALLIASGVDPERAVVFVQSDLVREHGALTWVLECTCTYGEAKRMIQFKEKSRGQDSVRLGLLTYPVLQAADILLYGADRVPVGEDQREHVELARALANRFNGAYGEVFVVPEGVLPKVGARIKDLSEPTRTMAKSSGETPGVVFVLDSPDLVRRKVLRAVTDELDTVRYAPKEQPGVSNLLEILGACTGVSPREIGADITGYEQLRSTVADAVVELLRPVRERMTELLDDPAELDRLRALGAHRARERATPRLEAALKVVGLG</sequence>
<dbReference type="Gene3D" id="3.40.50.620">
    <property type="entry name" value="HUPs"/>
    <property type="match status" value="1"/>
</dbReference>
<dbReference type="CDD" id="cd00806">
    <property type="entry name" value="TrpRS_core"/>
    <property type="match status" value="1"/>
</dbReference>
<accession>A0ABV6A5W2</accession>
<organism evidence="10 11">
    <name type="scientific">Allokutzneria oryzae</name>
    <dbReference type="NCBI Taxonomy" id="1378989"/>
    <lineage>
        <taxon>Bacteria</taxon>
        <taxon>Bacillati</taxon>
        <taxon>Actinomycetota</taxon>
        <taxon>Actinomycetes</taxon>
        <taxon>Pseudonocardiales</taxon>
        <taxon>Pseudonocardiaceae</taxon>
        <taxon>Allokutzneria</taxon>
    </lineage>
</organism>
<dbReference type="PANTHER" id="PTHR43766">
    <property type="entry name" value="TRYPTOPHAN--TRNA LIGASE, MITOCHONDRIAL"/>
    <property type="match status" value="1"/>
</dbReference>
<evidence type="ECO:0000313" key="11">
    <source>
        <dbReference type="Proteomes" id="UP001589693"/>
    </source>
</evidence>
<comment type="caution">
    <text evidence="10">The sequence shown here is derived from an EMBL/GenBank/DDBJ whole genome shotgun (WGS) entry which is preliminary data.</text>
</comment>
<dbReference type="GO" id="GO:0004830">
    <property type="term" value="F:tryptophan-tRNA ligase activity"/>
    <property type="evidence" value="ECO:0007669"/>
    <property type="project" value="UniProtKB-EC"/>
</dbReference>
<dbReference type="NCBIfam" id="TIGR00233">
    <property type="entry name" value="trpS"/>
    <property type="match status" value="1"/>
</dbReference>
<keyword evidence="11" id="KW-1185">Reference proteome</keyword>
<dbReference type="SUPFAM" id="SSF52374">
    <property type="entry name" value="Nucleotidylyl transferase"/>
    <property type="match status" value="1"/>
</dbReference>
<dbReference type="InterPro" id="IPR002305">
    <property type="entry name" value="aa-tRNA-synth_Ic"/>
</dbReference>
<comment type="similarity">
    <text evidence="1 9">Belongs to the class-I aminoacyl-tRNA synthetase family.</text>
</comment>
<evidence type="ECO:0000256" key="8">
    <source>
        <dbReference type="NCBIfam" id="TIGR00233"/>
    </source>
</evidence>
<keyword evidence="7 9" id="KW-0030">Aminoacyl-tRNA synthetase</keyword>
<dbReference type="Proteomes" id="UP001589693">
    <property type="component" value="Unassembled WGS sequence"/>
</dbReference>
<evidence type="ECO:0000256" key="6">
    <source>
        <dbReference type="ARBA" id="ARBA00022917"/>
    </source>
</evidence>
<dbReference type="EC" id="6.1.1.2" evidence="2 8"/>
<evidence type="ECO:0000256" key="3">
    <source>
        <dbReference type="ARBA" id="ARBA00022598"/>
    </source>
</evidence>
<dbReference type="PANTHER" id="PTHR43766:SF1">
    <property type="entry name" value="TRYPTOPHAN--TRNA LIGASE, MITOCHONDRIAL"/>
    <property type="match status" value="1"/>
</dbReference>
<evidence type="ECO:0000256" key="7">
    <source>
        <dbReference type="ARBA" id="ARBA00023146"/>
    </source>
</evidence>
<dbReference type="InterPro" id="IPR050203">
    <property type="entry name" value="Trp-tRNA_synthetase"/>
</dbReference>
<dbReference type="PRINTS" id="PR01039">
    <property type="entry name" value="TRNASYNTHTRP"/>
</dbReference>
<gene>
    <name evidence="10" type="primary">trpS</name>
    <name evidence="10" type="ORF">ACFFQA_25505</name>
</gene>
<dbReference type="Pfam" id="PF00579">
    <property type="entry name" value="tRNA-synt_1b"/>
    <property type="match status" value="1"/>
</dbReference>
<evidence type="ECO:0000256" key="5">
    <source>
        <dbReference type="ARBA" id="ARBA00022840"/>
    </source>
</evidence>
<name>A0ABV6A5W2_9PSEU</name>
<evidence type="ECO:0000313" key="10">
    <source>
        <dbReference type="EMBL" id="MFB9907306.1"/>
    </source>
</evidence>
<evidence type="ECO:0000256" key="1">
    <source>
        <dbReference type="ARBA" id="ARBA00005594"/>
    </source>
</evidence>
<dbReference type="InterPro" id="IPR014729">
    <property type="entry name" value="Rossmann-like_a/b/a_fold"/>
</dbReference>
<reference evidence="10 11" key="1">
    <citation type="submission" date="2024-09" db="EMBL/GenBank/DDBJ databases">
        <authorList>
            <person name="Sun Q."/>
            <person name="Mori K."/>
        </authorList>
    </citation>
    <scope>NUCLEOTIDE SEQUENCE [LARGE SCALE GENOMIC DNA]</scope>
    <source>
        <strain evidence="10 11">TBRC 7907</strain>
    </source>
</reference>
<keyword evidence="6 9" id="KW-0648">Protein biosynthesis</keyword>
<dbReference type="InterPro" id="IPR002306">
    <property type="entry name" value="Trp-tRNA-ligase"/>
</dbReference>
<protein>
    <recommendedName>
        <fullName evidence="2 8">Tryptophan--tRNA ligase</fullName>
        <ecNumber evidence="2 8">6.1.1.2</ecNumber>
    </recommendedName>
</protein>
<keyword evidence="3 9" id="KW-0436">Ligase</keyword>
<dbReference type="Gene3D" id="1.10.240.10">
    <property type="entry name" value="Tyrosyl-Transfer RNA Synthetase"/>
    <property type="match status" value="1"/>
</dbReference>